<keyword evidence="8 9" id="KW-0496">Mitochondrion</keyword>
<reference evidence="12" key="1">
    <citation type="submission" date="2021-02" db="EMBL/GenBank/DDBJ databases">
        <authorList>
            <person name="Nowell W R."/>
        </authorList>
    </citation>
    <scope>NUCLEOTIDE SEQUENCE</scope>
</reference>
<evidence type="ECO:0000256" key="8">
    <source>
        <dbReference type="ARBA" id="ARBA00023128"/>
    </source>
</evidence>
<comment type="function">
    <text evidence="9">Component of the cytosolic iron-sulfur (Fe-S) protein assembly (CIA) machinery. Required for the maturation of extramitochondrial Fe-S proteins. Part of an electron transfer chain functioning in an early step of cytosolic Fe-S biogenesis, facilitating the de novo assembly of a [4Fe-4S] cluster on the cytosolic Fe-S scaffold complex. Electrons are transferred from NADPH via a FAD- and FMN-containing diflavin oxidoreductase. Together with the diflavin oxidoreductase, also required for the assembly of the diferric tyrosyl radical cofactor of ribonucleotide reductase (RNR), probably by providing electrons for reduction during radical cofactor maturation in the catalytic small subunit.</text>
</comment>
<evidence type="ECO:0000256" key="1">
    <source>
        <dbReference type="ARBA" id="ARBA00001966"/>
    </source>
</evidence>
<keyword evidence="15" id="KW-1185">Reference proteome</keyword>
<evidence type="ECO:0000256" key="4">
    <source>
        <dbReference type="ARBA" id="ARBA00022490"/>
    </source>
</evidence>
<dbReference type="GO" id="GO:0046872">
    <property type="term" value="F:metal ion binding"/>
    <property type="evidence" value="ECO:0007669"/>
    <property type="project" value="UniProtKB-KW"/>
</dbReference>
<feature type="binding site" evidence="9">
    <location>
        <position position="160"/>
    </location>
    <ligand>
        <name>[2Fe-2S] cluster</name>
        <dbReference type="ChEBI" id="CHEBI:190135"/>
    </ligand>
</feature>
<dbReference type="Pfam" id="PF05093">
    <property type="entry name" value="CIAPIN1"/>
    <property type="match status" value="1"/>
</dbReference>
<feature type="binding site" evidence="9">
    <location>
        <position position="155"/>
    </location>
    <ligand>
        <name>[2Fe-2S] cluster</name>
        <dbReference type="ChEBI" id="CHEBI:190135"/>
    </ligand>
</feature>
<dbReference type="Proteomes" id="UP000677228">
    <property type="component" value="Unassembled WGS sequence"/>
</dbReference>
<dbReference type="PANTHER" id="PTHR13273">
    <property type="entry name" value="ANAMORSIN"/>
    <property type="match status" value="1"/>
</dbReference>
<dbReference type="GO" id="GO:0051537">
    <property type="term" value="F:2 iron, 2 sulfur cluster binding"/>
    <property type="evidence" value="ECO:0007669"/>
    <property type="project" value="UniProtKB-UniRule"/>
</dbReference>
<dbReference type="GO" id="GO:0051539">
    <property type="term" value="F:4 iron, 4 sulfur cluster binding"/>
    <property type="evidence" value="ECO:0007669"/>
    <property type="project" value="UniProtKB-KW"/>
</dbReference>
<comment type="subcellular location">
    <subcellularLocation>
        <location evidence="9">Cytoplasm</location>
    </subcellularLocation>
    <subcellularLocation>
        <location evidence="9">Mitochondrion intermembrane space</location>
    </subcellularLocation>
</comment>
<accession>A0A814CKK0</accession>
<dbReference type="InterPro" id="IPR046408">
    <property type="entry name" value="CIAPIN1"/>
</dbReference>
<evidence type="ECO:0000313" key="13">
    <source>
        <dbReference type="EMBL" id="CAF3662183.1"/>
    </source>
</evidence>
<dbReference type="PANTHER" id="PTHR13273:SF14">
    <property type="entry name" value="ANAMORSIN"/>
    <property type="match status" value="1"/>
</dbReference>
<dbReference type="InterPro" id="IPR007785">
    <property type="entry name" value="Anamorsin"/>
</dbReference>
<comment type="similarity">
    <text evidence="2 9">Belongs to the anamorsin family.</text>
</comment>
<keyword evidence="5 9" id="KW-0479">Metal-binding</keyword>
<evidence type="ECO:0000256" key="3">
    <source>
        <dbReference type="ARBA" id="ARBA00022485"/>
    </source>
</evidence>
<keyword evidence="7 9" id="KW-0411">Iron-sulfur</keyword>
<comment type="cofactor">
    <cofactor evidence="1">
        <name>[4Fe-4S] cluster</name>
        <dbReference type="ChEBI" id="CHEBI:49883"/>
    </cofactor>
</comment>
<dbReference type="OrthoDB" id="311633at2759"/>
<dbReference type="HAMAP" id="MF_03115">
    <property type="entry name" value="Anamorsin"/>
    <property type="match status" value="1"/>
</dbReference>
<evidence type="ECO:0000256" key="2">
    <source>
        <dbReference type="ARBA" id="ARBA00008169"/>
    </source>
</evidence>
<dbReference type="EMBL" id="CAJOBC010002146">
    <property type="protein sequence ID" value="CAF3718048.1"/>
    <property type="molecule type" value="Genomic_DNA"/>
</dbReference>
<proteinExistence type="inferred from homology"/>
<evidence type="ECO:0000313" key="15">
    <source>
        <dbReference type="Proteomes" id="UP000663829"/>
    </source>
</evidence>
<dbReference type="Proteomes" id="UP000682733">
    <property type="component" value="Unassembled WGS sequence"/>
</dbReference>
<gene>
    <name evidence="12" type="ORF">GPM918_LOCUS10738</name>
    <name evidence="11" type="ORF">OVA965_LOCUS8474</name>
    <name evidence="14" type="ORF">SRO942_LOCUS10742</name>
    <name evidence="13" type="ORF">TMI583_LOCUS8470</name>
</gene>
<dbReference type="GO" id="GO:0016226">
    <property type="term" value="P:iron-sulfur cluster assembly"/>
    <property type="evidence" value="ECO:0007669"/>
    <property type="project" value="UniProtKB-UniRule"/>
</dbReference>
<evidence type="ECO:0000313" key="14">
    <source>
        <dbReference type="EMBL" id="CAF3718048.1"/>
    </source>
</evidence>
<dbReference type="EMBL" id="CAJNOK010002864">
    <property type="protein sequence ID" value="CAF0878072.1"/>
    <property type="molecule type" value="Genomic_DNA"/>
</dbReference>
<dbReference type="Proteomes" id="UP000681722">
    <property type="component" value="Unassembled WGS sequence"/>
</dbReference>
<dbReference type="Proteomes" id="UP000663829">
    <property type="component" value="Unassembled WGS sequence"/>
</dbReference>
<comment type="subunit">
    <text evidence="9">Monomer.</text>
</comment>
<keyword evidence="4 9" id="KW-0963">Cytoplasm</keyword>
<dbReference type="EMBL" id="CAJOBA010002865">
    <property type="protein sequence ID" value="CAF3662183.1"/>
    <property type="molecule type" value="Genomic_DNA"/>
</dbReference>
<feature type="binding site" evidence="9">
    <location>
        <position position="158"/>
    </location>
    <ligand>
        <name>[2Fe-2S] cluster</name>
        <dbReference type="ChEBI" id="CHEBI:190135"/>
    </ligand>
</feature>
<keyword evidence="6 9" id="KW-0408">Iron</keyword>
<comment type="caution">
    <text evidence="9">Lacks conserved residue(s) required for the propagation of feature annotation.</text>
</comment>
<comment type="cofactor">
    <cofactor evidence="9">
        <name>[2Fe-2S] cluster</name>
        <dbReference type="ChEBI" id="CHEBI:190135"/>
    </cofactor>
</comment>
<keyword evidence="9" id="KW-0001">2Fe-2S</keyword>
<evidence type="ECO:0000313" key="11">
    <source>
        <dbReference type="EMBL" id="CAF0878072.1"/>
    </source>
</evidence>
<sequence length="222" mass="25060">MTAIMLRLNNDEPISYTYPLYHMIITQVMNEIFDNAKTILIVWFESAKPESLLPFKQTIQLKAKEANISFENAHMLNEYLWPSIELLNDLFRVLKPNGYIITHISQDKQSSALDRFKMCGFVNCSILNNNGAFLMQQNDNTYDCGTASKSIRKACKNCTCGLAQELEKNEYDSAAKNMKSSCGSLSFSCYLGDAFRCAGCPYRGLPPFKPGERINIPAMSDV</sequence>
<evidence type="ECO:0000256" key="7">
    <source>
        <dbReference type="ARBA" id="ARBA00023014"/>
    </source>
</evidence>
<evidence type="ECO:0000259" key="10">
    <source>
        <dbReference type="Pfam" id="PF05093"/>
    </source>
</evidence>
<comment type="caution">
    <text evidence="12">The sequence shown here is derived from an EMBL/GenBank/DDBJ whole genome shotgun (WGS) entry which is preliminary data.</text>
</comment>
<evidence type="ECO:0000256" key="5">
    <source>
        <dbReference type="ARBA" id="ARBA00022723"/>
    </source>
</evidence>
<dbReference type="AlphaFoldDB" id="A0A814CKK0"/>
<keyword evidence="3" id="KW-0004">4Fe-4S</keyword>
<name>A0A814CKK0_9BILA</name>
<comment type="domain">
    <text evidence="9">The N-terminal domain has structural similarity with S-adenosyl-L-methionine-dependent methyltransferases, but does not bind S-adenosyl-L-methionine. It is required for correct assembly of the 2 Fe-S clusters.</text>
</comment>
<comment type="domain">
    <text evidence="9">The C-terminal domain binds 2 Fe-S clusters but is otherwise mostly in an intrinsically disordered conformation.</text>
</comment>
<evidence type="ECO:0000256" key="9">
    <source>
        <dbReference type="HAMAP-Rule" id="MF_03115"/>
    </source>
</evidence>
<feature type="region of interest" description="Fe-S binding site A" evidence="9">
    <location>
        <begin position="144"/>
        <end position="160"/>
    </location>
</feature>
<organism evidence="12 15">
    <name type="scientific">Didymodactylos carnosus</name>
    <dbReference type="NCBI Taxonomy" id="1234261"/>
    <lineage>
        <taxon>Eukaryota</taxon>
        <taxon>Metazoa</taxon>
        <taxon>Spiralia</taxon>
        <taxon>Gnathifera</taxon>
        <taxon>Rotifera</taxon>
        <taxon>Eurotatoria</taxon>
        <taxon>Bdelloidea</taxon>
        <taxon>Philodinida</taxon>
        <taxon>Philodinidae</taxon>
        <taxon>Didymodactylos</taxon>
    </lineage>
</organism>
<protein>
    <recommendedName>
        <fullName evidence="9">Anamorsin homolog</fullName>
    </recommendedName>
    <alternativeName>
        <fullName evidence="9">Fe-S cluster assembly protein DRE2 homolog</fullName>
    </alternativeName>
</protein>
<dbReference type="EMBL" id="CAJNOQ010002145">
    <property type="protein sequence ID" value="CAF0941545.1"/>
    <property type="molecule type" value="Genomic_DNA"/>
</dbReference>
<feature type="binding site" evidence="9">
    <location>
        <position position="144"/>
    </location>
    <ligand>
        <name>[2Fe-2S] cluster</name>
        <dbReference type="ChEBI" id="CHEBI:190135"/>
    </ligand>
</feature>
<evidence type="ECO:0000313" key="12">
    <source>
        <dbReference type="EMBL" id="CAF0941545.1"/>
    </source>
</evidence>
<dbReference type="GO" id="GO:0009055">
    <property type="term" value="F:electron transfer activity"/>
    <property type="evidence" value="ECO:0007669"/>
    <property type="project" value="UniProtKB-UniRule"/>
</dbReference>
<feature type="domain" description="Anamorsin C-terminal" evidence="10">
    <location>
        <begin position="167"/>
        <end position="216"/>
    </location>
</feature>
<evidence type="ECO:0000256" key="6">
    <source>
        <dbReference type="ARBA" id="ARBA00023004"/>
    </source>
</evidence>
<dbReference type="GO" id="GO:0005758">
    <property type="term" value="C:mitochondrial intermembrane space"/>
    <property type="evidence" value="ECO:0007669"/>
    <property type="project" value="UniProtKB-SubCell"/>
</dbReference>